<organism evidence="9 10">
    <name type="scientific">Candidatus Onthousia faecipullorum</name>
    <dbReference type="NCBI Taxonomy" id="2840887"/>
    <lineage>
        <taxon>Bacteria</taxon>
        <taxon>Bacillati</taxon>
        <taxon>Bacillota</taxon>
        <taxon>Bacilli</taxon>
        <taxon>Candidatus Onthousia</taxon>
    </lineage>
</organism>
<protein>
    <submittedName>
        <fullName evidence="9">Rod shape-determining protein MreD</fullName>
    </submittedName>
</protein>
<dbReference type="Proteomes" id="UP000886833">
    <property type="component" value="Unassembled WGS sequence"/>
</dbReference>
<evidence type="ECO:0000256" key="8">
    <source>
        <dbReference type="SAM" id="Phobius"/>
    </source>
</evidence>
<feature type="transmembrane region" description="Helical" evidence="8">
    <location>
        <begin position="136"/>
        <end position="156"/>
    </location>
</feature>
<dbReference type="NCBIfam" id="TIGR03426">
    <property type="entry name" value="shape_MreD"/>
    <property type="match status" value="1"/>
</dbReference>
<evidence type="ECO:0000256" key="4">
    <source>
        <dbReference type="ARBA" id="ARBA00022692"/>
    </source>
</evidence>
<evidence type="ECO:0000256" key="2">
    <source>
        <dbReference type="ARBA" id="ARBA00007776"/>
    </source>
</evidence>
<reference evidence="9" key="1">
    <citation type="submission" date="2020-10" db="EMBL/GenBank/DDBJ databases">
        <authorList>
            <person name="Gilroy R."/>
        </authorList>
    </citation>
    <scope>NUCLEOTIDE SEQUENCE</scope>
    <source>
        <strain evidence="9">CHK195-26880</strain>
    </source>
</reference>
<evidence type="ECO:0000256" key="5">
    <source>
        <dbReference type="ARBA" id="ARBA00022960"/>
    </source>
</evidence>
<proteinExistence type="inferred from homology"/>
<comment type="similarity">
    <text evidence="2">Belongs to the MreD family.</text>
</comment>
<feature type="transmembrane region" description="Helical" evidence="8">
    <location>
        <begin position="6"/>
        <end position="22"/>
    </location>
</feature>
<keyword evidence="5" id="KW-0133">Cell shape</keyword>
<keyword evidence="7 8" id="KW-0472">Membrane</keyword>
<dbReference type="GO" id="GO:0005886">
    <property type="term" value="C:plasma membrane"/>
    <property type="evidence" value="ECO:0007669"/>
    <property type="project" value="UniProtKB-SubCell"/>
</dbReference>
<sequence length="166" mass="19557">MIFQIIIVVISFFLDGILSNFLPYMMGDLSLFTPYFTLISLVIIYPFFKKKDKDYYILVGITGFLYDLFYTNLLFTHAIFFLLIGLIVSFIYKKMELNLLTNLFLTILVIVIYQTIFSLSLFIFNVVPVSIESTLYLIYNSLILNIIYGEILYLICKYMPHKRHLN</sequence>
<gene>
    <name evidence="9" type="primary">mreD</name>
    <name evidence="9" type="ORF">IAB59_04390</name>
</gene>
<evidence type="ECO:0000313" key="9">
    <source>
        <dbReference type="EMBL" id="HIT37700.1"/>
    </source>
</evidence>
<evidence type="ECO:0000256" key="1">
    <source>
        <dbReference type="ARBA" id="ARBA00004651"/>
    </source>
</evidence>
<evidence type="ECO:0000313" key="10">
    <source>
        <dbReference type="Proteomes" id="UP000886833"/>
    </source>
</evidence>
<keyword evidence="6 8" id="KW-1133">Transmembrane helix</keyword>
<evidence type="ECO:0000256" key="3">
    <source>
        <dbReference type="ARBA" id="ARBA00022475"/>
    </source>
</evidence>
<comment type="caution">
    <text evidence="9">The sequence shown here is derived from an EMBL/GenBank/DDBJ whole genome shotgun (WGS) entry which is preliminary data.</text>
</comment>
<reference evidence="9" key="2">
    <citation type="journal article" date="2021" name="PeerJ">
        <title>Extensive microbial diversity within the chicken gut microbiome revealed by metagenomics and culture.</title>
        <authorList>
            <person name="Gilroy R."/>
            <person name="Ravi A."/>
            <person name="Getino M."/>
            <person name="Pursley I."/>
            <person name="Horton D.L."/>
            <person name="Alikhan N.F."/>
            <person name="Baker D."/>
            <person name="Gharbi K."/>
            <person name="Hall N."/>
            <person name="Watson M."/>
            <person name="Adriaenssens E.M."/>
            <person name="Foster-Nyarko E."/>
            <person name="Jarju S."/>
            <person name="Secka A."/>
            <person name="Antonio M."/>
            <person name="Oren A."/>
            <person name="Chaudhuri R.R."/>
            <person name="La Ragione R."/>
            <person name="Hildebrand F."/>
            <person name="Pallen M.J."/>
        </authorList>
    </citation>
    <scope>NUCLEOTIDE SEQUENCE</scope>
    <source>
        <strain evidence="9">CHK195-26880</strain>
    </source>
</reference>
<dbReference type="EMBL" id="DVKQ01000058">
    <property type="protein sequence ID" value="HIT37700.1"/>
    <property type="molecule type" value="Genomic_DNA"/>
</dbReference>
<keyword evidence="3" id="KW-1003">Cell membrane</keyword>
<accession>A0A9D1GAP8</accession>
<dbReference type="InterPro" id="IPR007227">
    <property type="entry name" value="Cell_shape_determining_MreD"/>
</dbReference>
<feature type="transmembrane region" description="Helical" evidence="8">
    <location>
        <begin position="103"/>
        <end position="124"/>
    </location>
</feature>
<feature type="transmembrane region" description="Helical" evidence="8">
    <location>
        <begin position="68"/>
        <end position="91"/>
    </location>
</feature>
<feature type="transmembrane region" description="Helical" evidence="8">
    <location>
        <begin position="29"/>
        <end position="48"/>
    </location>
</feature>
<dbReference type="AlphaFoldDB" id="A0A9D1GAP8"/>
<name>A0A9D1GAP8_9FIRM</name>
<dbReference type="GO" id="GO:0008360">
    <property type="term" value="P:regulation of cell shape"/>
    <property type="evidence" value="ECO:0007669"/>
    <property type="project" value="UniProtKB-KW"/>
</dbReference>
<evidence type="ECO:0000256" key="6">
    <source>
        <dbReference type="ARBA" id="ARBA00022989"/>
    </source>
</evidence>
<comment type="subcellular location">
    <subcellularLocation>
        <location evidence="1">Cell membrane</location>
        <topology evidence="1">Multi-pass membrane protein</topology>
    </subcellularLocation>
</comment>
<keyword evidence="4 8" id="KW-0812">Transmembrane</keyword>
<evidence type="ECO:0000256" key="7">
    <source>
        <dbReference type="ARBA" id="ARBA00023136"/>
    </source>
</evidence>